<sequence length="161" mass="16830">MSGYASTLQGADRITIPPPTGPSPITAPSHQILNPFPDEQKSRRASIPLPSPVEAKPTHACEPASTGPDPSPRRATTQLTPPFDATILKPLDPCALSSMTDAPLPGSTLTVLVVNALLLARSCLSRSSSSNISLHKSPERVGMINLLSLPPSTETPAANVR</sequence>
<feature type="region of interest" description="Disordered" evidence="1">
    <location>
        <begin position="1"/>
        <end position="84"/>
    </location>
</feature>
<evidence type="ECO:0000313" key="3">
    <source>
        <dbReference type="Proteomes" id="UP000554235"/>
    </source>
</evidence>
<dbReference type="AlphaFoldDB" id="A0A8H4PCR2"/>
<evidence type="ECO:0000313" key="2">
    <source>
        <dbReference type="EMBL" id="KAF4465993.1"/>
    </source>
</evidence>
<organism evidence="2 3">
    <name type="scientific">Fusarium albosuccineum</name>
    <dbReference type="NCBI Taxonomy" id="1237068"/>
    <lineage>
        <taxon>Eukaryota</taxon>
        <taxon>Fungi</taxon>
        <taxon>Dikarya</taxon>
        <taxon>Ascomycota</taxon>
        <taxon>Pezizomycotina</taxon>
        <taxon>Sordariomycetes</taxon>
        <taxon>Hypocreomycetidae</taxon>
        <taxon>Hypocreales</taxon>
        <taxon>Nectriaceae</taxon>
        <taxon>Fusarium</taxon>
        <taxon>Fusarium decemcellulare species complex</taxon>
    </lineage>
</organism>
<reference evidence="2 3" key="1">
    <citation type="submission" date="2020-01" db="EMBL/GenBank/DDBJ databases">
        <title>Identification and distribution of gene clusters putatively required for synthesis of sphingolipid metabolism inhibitors in phylogenetically diverse species of the filamentous fungus Fusarium.</title>
        <authorList>
            <person name="Kim H.-S."/>
            <person name="Busman M."/>
            <person name="Brown D.W."/>
            <person name="Divon H."/>
            <person name="Uhlig S."/>
            <person name="Proctor R.H."/>
        </authorList>
    </citation>
    <scope>NUCLEOTIDE SEQUENCE [LARGE SCALE GENOMIC DNA]</scope>
    <source>
        <strain evidence="2 3">NRRL 20459</strain>
    </source>
</reference>
<proteinExistence type="predicted"/>
<accession>A0A8H4PCR2</accession>
<keyword evidence="3" id="KW-1185">Reference proteome</keyword>
<dbReference type="Proteomes" id="UP000554235">
    <property type="component" value="Unassembled WGS sequence"/>
</dbReference>
<name>A0A8H4PCR2_9HYPO</name>
<evidence type="ECO:0000256" key="1">
    <source>
        <dbReference type="SAM" id="MobiDB-lite"/>
    </source>
</evidence>
<protein>
    <submittedName>
        <fullName evidence="2">Uncharacterized protein</fullName>
    </submittedName>
</protein>
<dbReference type="EMBL" id="JAADYS010000945">
    <property type="protein sequence ID" value="KAF4465993.1"/>
    <property type="molecule type" value="Genomic_DNA"/>
</dbReference>
<gene>
    <name evidence="2" type="ORF">FALBO_7150</name>
</gene>
<comment type="caution">
    <text evidence="2">The sequence shown here is derived from an EMBL/GenBank/DDBJ whole genome shotgun (WGS) entry which is preliminary data.</text>
</comment>